<feature type="domain" description="Peptidase M20 dimerisation" evidence="2">
    <location>
        <begin position="188"/>
        <end position="270"/>
    </location>
</feature>
<comment type="cofactor">
    <cofactor evidence="1">
        <name>Mn(2+)</name>
        <dbReference type="ChEBI" id="CHEBI:29035"/>
    </cofactor>
    <text evidence="1">The Mn(2+) ion enhances activity.</text>
</comment>
<proteinExistence type="predicted"/>
<dbReference type="EMBL" id="CP035281">
    <property type="protein sequence ID" value="QAT41959.1"/>
    <property type="molecule type" value="Genomic_DNA"/>
</dbReference>
<dbReference type="PANTHER" id="PTHR11014">
    <property type="entry name" value="PEPTIDASE M20 FAMILY MEMBER"/>
    <property type="match status" value="1"/>
</dbReference>
<sequence>MENTILKRAYELADWIIDRRRDFHLHPELSYHEVRTTGIIKEELQKMGMETAAVGETGIMGILHGKNGGKTVALRGDIDALPIEEKSGVEFASANTGVMHACGHDTHTSMLLGAAKILSERKDTFDGTIKLIFQPAEEMGSGARELTELGVLRDPAVEAIVGMHIMADYPSGTVVAQEGPLMASGDQFDLEILGNSCHGSAPWQGKDANMCATAVIQAFQTIVSRKNDVRVPLVLNVGTIQAGERFNVTSGKAVLTGTVRTFDEKIRRQVPVWMEQVLKGICDAYGCTGELHYQYVCASVHNDIPIIRCLQPALGEIVGTENVLKKIPLAMGSEDFSAYQTEAPGAMLFLGTRNEEKGCVYPIHSNHFKVDENVLPIGAAIYAQSALALLK</sequence>
<dbReference type="RefSeq" id="WP_128744613.1">
    <property type="nucleotide sequence ID" value="NZ_CP035281.1"/>
</dbReference>
<gene>
    <name evidence="3" type="ORF">EQM06_01240</name>
</gene>
<feature type="binding site" evidence="1">
    <location>
        <position position="102"/>
    </location>
    <ligand>
        <name>Mn(2+)</name>
        <dbReference type="ChEBI" id="CHEBI:29035"/>
        <label>2</label>
    </ligand>
</feature>
<dbReference type="GO" id="GO:0016787">
    <property type="term" value="F:hydrolase activity"/>
    <property type="evidence" value="ECO:0007669"/>
    <property type="project" value="UniProtKB-KW"/>
</dbReference>
<evidence type="ECO:0000256" key="1">
    <source>
        <dbReference type="PIRSR" id="PIRSR005962-1"/>
    </source>
</evidence>
<organism evidence="3 4">
    <name type="scientific">Aminipila luticellarii</name>
    <dbReference type="NCBI Taxonomy" id="2507160"/>
    <lineage>
        <taxon>Bacteria</taxon>
        <taxon>Bacillati</taxon>
        <taxon>Bacillota</taxon>
        <taxon>Clostridia</taxon>
        <taxon>Peptostreptococcales</taxon>
        <taxon>Anaerovoracaceae</taxon>
        <taxon>Aminipila</taxon>
    </lineage>
</organism>
<dbReference type="SUPFAM" id="SSF53187">
    <property type="entry name" value="Zn-dependent exopeptidases"/>
    <property type="match status" value="1"/>
</dbReference>
<dbReference type="Pfam" id="PF07687">
    <property type="entry name" value="M20_dimer"/>
    <property type="match status" value="1"/>
</dbReference>
<feature type="binding site" evidence="1">
    <location>
        <position position="364"/>
    </location>
    <ligand>
        <name>Mn(2+)</name>
        <dbReference type="ChEBI" id="CHEBI:29035"/>
        <label>2</label>
    </ligand>
</feature>
<dbReference type="InterPro" id="IPR011650">
    <property type="entry name" value="Peptidase_M20_dimer"/>
</dbReference>
<evidence type="ECO:0000259" key="2">
    <source>
        <dbReference type="Pfam" id="PF07687"/>
    </source>
</evidence>
<keyword evidence="1" id="KW-0479">Metal-binding</keyword>
<evidence type="ECO:0000313" key="3">
    <source>
        <dbReference type="EMBL" id="QAT41959.1"/>
    </source>
</evidence>
<evidence type="ECO:0000313" key="4">
    <source>
        <dbReference type="Proteomes" id="UP000287601"/>
    </source>
</evidence>
<dbReference type="InterPro" id="IPR036264">
    <property type="entry name" value="Bact_exopeptidase_dim_dom"/>
</dbReference>
<feature type="binding site" evidence="1">
    <location>
        <position position="104"/>
    </location>
    <ligand>
        <name>Mn(2+)</name>
        <dbReference type="ChEBI" id="CHEBI:29035"/>
        <label>2</label>
    </ligand>
</feature>
<dbReference type="PIRSF" id="PIRSF005962">
    <property type="entry name" value="Pept_M20D_amidohydro"/>
    <property type="match status" value="1"/>
</dbReference>
<name>A0A410PST5_9FIRM</name>
<dbReference type="GO" id="GO:0046872">
    <property type="term" value="F:metal ion binding"/>
    <property type="evidence" value="ECO:0007669"/>
    <property type="project" value="UniProtKB-KW"/>
</dbReference>
<feature type="binding site" evidence="1">
    <location>
        <position position="138"/>
    </location>
    <ligand>
        <name>Mn(2+)</name>
        <dbReference type="ChEBI" id="CHEBI:29035"/>
        <label>2</label>
    </ligand>
</feature>
<keyword evidence="1" id="KW-0464">Manganese</keyword>
<dbReference type="SUPFAM" id="SSF55031">
    <property type="entry name" value="Bacterial exopeptidase dimerisation domain"/>
    <property type="match status" value="1"/>
</dbReference>
<dbReference type="Gene3D" id="3.30.70.360">
    <property type="match status" value="1"/>
</dbReference>
<dbReference type="AlphaFoldDB" id="A0A410PST5"/>
<dbReference type="Gene3D" id="3.40.630.10">
    <property type="entry name" value="Zn peptidases"/>
    <property type="match status" value="1"/>
</dbReference>
<accession>A0A410PST5</accession>
<dbReference type="NCBIfam" id="TIGR01891">
    <property type="entry name" value="amidohydrolases"/>
    <property type="match status" value="1"/>
</dbReference>
<dbReference type="Proteomes" id="UP000287601">
    <property type="component" value="Chromosome"/>
</dbReference>
<dbReference type="Pfam" id="PF01546">
    <property type="entry name" value="Peptidase_M20"/>
    <property type="match status" value="1"/>
</dbReference>
<reference evidence="3 4" key="1">
    <citation type="submission" date="2019-01" db="EMBL/GenBank/DDBJ databases">
        <title>Draft genomes of a novel of Aminipila strains.</title>
        <authorList>
            <person name="Ma S."/>
        </authorList>
    </citation>
    <scope>NUCLEOTIDE SEQUENCE [LARGE SCALE GENOMIC DNA]</scope>
    <source>
        <strain evidence="4">JN-39</strain>
    </source>
</reference>
<dbReference type="InterPro" id="IPR002933">
    <property type="entry name" value="Peptidase_M20"/>
</dbReference>
<dbReference type="PANTHER" id="PTHR11014:SF63">
    <property type="entry name" value="METALLOPEPTIDASE, PUTATIVE (AFU_ORTHOLOGUE AFUA_6G09600)-RELATED"/>
    <property type="match status" value="1"/>
</dbReference>
<feature type="binding site" evidence="1">
    <location>
        <position position="164"/>
    </location>
    <ligand>
        <name>Mn(2+)</name>
        <dbReference type="ChEBI" id="CHEBI:29035"/>
        <label>2</label>
    </ligand>
</feature>
<protein>
    <submittedName>
        <fullName evidence="3">Amidohydrolase</fullName>
    </submittedName>
</protein>
<dbReference type="InterPro" id="IPR017439">
    <property type="entry name" value="Amidohydrolase"/>
</dbReference>
<keyword evidence="4" id="KW-1185">Reference proteome</keyword>
<dbReference type="OrthoDB" id="9776731at2"/>
<keyword evidence="3" id="KW-0378">Hydrolase</keyword>
<dbReference type="KEGG" id="amij:EQM06_01240"/>